<feature type="binding site" evidence="5">
    <location>
        <position position="145"/>
    </location>
    <ligand>
        <name>S-adenosyl-L-methionine</name>
        <dbReference type="ChEBI" id="CHEBI:59789"/>
    </ligand>
</feature>
<feature type="binding site" evidence="5">
    <location>
        <begin position="191"/>
        <end position="194"/>
    </location>
    <ligand>
        <name>substrate</name>
    </ligand>
</feature>
<evidence type="ECO:0000313" key="9">
    <source>
        <dbReference type="Proteomes" id="UP001165422"/>
    </source>
</evidence>
<dbReference type="InterPro" id="IPR002052">
    <property type="entry name" value="DNA_methylase_N6_adenine_CS"/>
</dbReference>
<keyword evidence="2 5" id="KW-0808">Transferase</keyword>
<dbReference type="InterPro" id="IPR050320">
    <property type="entry name" value="N5-glutamine_MTase"/>
</dbReference>
<reference evidence="8" key="1">
    <citation type="submission" date="2021-11" db="EMBL/GenBank/DDBJ databases">
        <authorList>
            <person name="Qingchun L."/>
            <person name="Dong Z."/>
            <person name="Zongwei Q."/>
            <person name="Jia Z."/>
            <person name="Duotao L."/>
        </authorList>
    </citation>
    <scope>NUCLEOTIDE SEQUENCE</scope>
    <source>
        <strain evidence="8">WLY-B-L2</strain>
    </source>
</reference>
<protein>
    <recommendedName>
        <fullName evidence="5">Release factor glutamine methyltransferase</fullName>
        <shortName evidence="5">RF MTase</shortName>
        <ecNumber evidence="5">2.1.1.297</ecNumber>
    </recommendedName>
    <alternativeName>
        <fullName evidence="5">N5-glutamine methyltransferase PrmC</fullName>
    </alternativeName>
    <alternativeName>
        <fullName evidence="5">Protein-(glutamine-N5) MTase PrmC</fullName>
    </alternativeName>
    <alternativeName>
        <fullName evidence="5">Protein-glutamine N-methyltransferase PrmC</fullName>
    </alternativeName>
</protein>
<evidence type="ECO:0000256" key="2">
    <source>
        <dbReference type="ARBA" id="ARBA00022679"/>
    </source>
</evidence>
<comment type="catalytic activity">
    <reaction evidence="4 5">
        <text>L-glutaminyl-[peptide chain release factor] + S-adenosyl-L-methionine = N(5)-methyl-L-glutaminyl-[peptide chain release factor] + S-adenosyl-L-homocysteine + H(+)</text>
        <dbReference type="Rhea" id="RHEA:42896"/>
        <dbReference type="Rhea" id="RHEA-COMP:10271"/>
        <dbReference type="Rhea" id="RHEA-COMP:10272"/>
        <dbReference type="ChEBI" id="CHEBI:15378"/>
        <dbReference type="ChEBI" id="CHEBI:30011"/>
        <dbReference type="ChEBI" id="CHEBI:57856"/>
        <dbReference type="ChEBI" id="CHEBI:59789"/>
        <dbReference type="ChEBI" id="CHEBI:61891"/>
        <dbReference type="EC" id="2.1.1.297"/>
    </reaction>
</comment>
<comment type="caution">
    <text evidence="5">Lacks conserved residue(s) required for the propagation of feature annotation.</text>
</comment>
<proteinExistence type="inferred from homology"/>
<dbReference type="HAMAP" id="MF_02126">
    <property type="entry name" value="RF_methyltr_PrmC"/>
    <property type="match status" value="1"/>
</dbReference>
<sequence length="290" mass="33088">MKNKINELLKYGYEILKNEEINSYILDVQLLLGKAINKSRLFIFINGDYEVTEKEAQDYRRYIELREKKMPVKYILRECEFMGLNFLVTPGVLIPRPDTETLVEQALDKVRSNNFHNICDLCCGTGAIGLSIAKFINNVNIKCCDISPIALKVATENIKRFSLQKRVEVIKSDLLQYFIENKMKFQMIISNPPYVKKSMMDTLMEDVKNYEPYEALCGGEDGLVFYREIAKESLTVLNKGGVLMLEIGDDQKDEVSCILKKYGFINISCVKDLSGKDRVISAVAGGKIIE</sequence>
<dbReference type="InterPro" id="IPR029063">
    <property type="entry name" value="SAM-dependent_MTases_sf"/>
</dbReference>
<dbReference type="PROSITE" id="PS00092">
    <property type="entry name" value="N6_MTASE"/>
    <property type="match status" value="1"/>
</dbReference>
<evidence type="ECO:0000259" key="6">
    <source>
        <dbReference type="Pfam" id="PF05175"/>
    </source>
</evidence>
<dbReference type="NCBIfam" id="TIGR00536">
    <property type="entry name" value="hemK_fam"/>
    <property type="match status" value="1"/>
</dbReference>
<dbReference type="EMBL" id="JAJJPB010000001">
    <property type="protein sequence ID" value="MCC9293679.1"/>
    <property type="molecule type" value="Genomic_DNA"/>
</dbReference>
<dbReference type="PANTHER" id="PTHR18895">
    <property type="entry name" value="HEMK METHYLTRANSFERASE"/>
    <property type="match status" value="1"/>
</dbReference>
<dbReference type="SUPFAM" id="SSF53335">
    <property type="entry name" value="S-adenosyl-L-methionine-dependent methyltransferases"/>
    <property type="match status" value="1"/>
</dbReference>
<evidence type="ECO:0000313" key="8">
    <source>
        <dbReference type="EMBL" id="MCC9293679.1"/>
    </source>
</evidence>
<feature type="domain" description="Release factor glutamine methyltransferase N-terminal" evidence="7">
    <location>
        <begin position="7"/>
        <end position="76"/>
    </location>
</feature>
<dbReference type="RefSeq" id="WP_179978131.1">
    <property type="nucleotide sequence ID" value="NZ_JAJJPB010000001.1"/>
</dbReference>
<dbReference type="NCBIfam" id="TIGR03534">
    <property type="entry name" value="RF_mod_PrmC"/>
    <property type="match status" value="1"/>
</dbReference>
<keyword evidence="3 5" id="KW-0949">S-adenosyl-L-methionine</keyword>
<comment type="function">
    <text evidence="5">Methylates the class 1 translation termination release factors RF1/PrfA and RF2/PrfB on the glutamine residue of the universally conserved GGQ motif.</text>
</comment>
<feature type="domain" description="Methyltransferase small" evidence="6">
    <location>
        <begin position="109"/>
        <end position="199"/>
    </location>
</feature>
<dbReference type="InterPro" id="IPR007848">
    <property type="entry name" value="Small_mtfrase_dom"/>
</dbReference>
<keyword evidence="1 5" id="KW-0489">Methyltransferase</keyword>
<gene>
    <name evidence="5 8" type="primary">prmC</name>
    <name evidence="8" type="ORF">LN736_02185</name>
</gene>
<comment type="similarity">
    <text evidence="5">Belongs to the protein N5-glutamine methyltransferase family. PrmC subfamily.</text>
</comment>
<dbReference type="Gene3D" id="1.10.8.10">
    <property type="entry name" value="DNA helicase RuvA subunit, C-terminal domain"/>
    <property type="match status" value="1"/>
</dbReference>
<feature type="binding site" evidence="5">
    <location>
        <position position="191"/>
    </location>
    <ligand>
        <name>S-adenosyl-L-methionine</name>
        <dbReference type="ChEBI" id="CHEBI:59789"/>
    </ligand>
</feature>
<keyword evidence="9" id="KW-1185">Reference proteome</keyword>
<evidence type="ECO:0000256" key="3">
    <source>
        <dbReference type="ARBA" id="ARBA00022691"/>
    </source>
</evidence>
<comment type="caution">
    <text evidence="8">The sequence shown here is derived from an EMBL/GenBank/DDBJ whole genome shotgun (WGS) entry which is preliminary data.</text>
</comment>
<dbReference type="PANTHER" id="PTHR18895:SF74">
    <property type="entry name" value="MTRF1L RELEASE FACTOR GLUTAMINE METHYLTRANSFERASE"/>
    <property type="match status" value="1"/>
</dbReference>
<dbReference type="GO" id="GO:0032259">
    <property type="term" value="P:methylation"/>
    <property type="evidence" value="ECO:0007669"/>
    <property type="project" value="UniProtKB-KW"/>
</dbReference>
<dbReference type="InterPro" id="IPR019874">
    <property type="entry name" value="RF_methyltr_PrmC"/>
</dbReference>
<dbReference type="GO" id="GO:0102559">
    <property type="term" value="F:peptide chain release factor N(5)-glutamine methyltransferase activity"/>
    <property type="evidence" value="ECO:0007669"/>
    <property type="project" value="UniProtKB-EC"/>
</dbReference>
<dbReference type="Proteomes" id="UP001165422">
    <property type="component" value="Unassembled WGS sequence"/>
</dbReference>
<organism evidence="8 9">
    <name type="scientific">Clostridium aromativorans</name>
    <dbReference type="NCBI Taxonomy" id="2836848"/>
    <lineage>
        <taxon>Bacteria</taxon>
        <taxon>Bacillati</taxon>
        <taxon>Bacillota</taxon>
        <taxon>Clostridia</taxon>
        <taxon>Eubacteriales</taxon>
        <taxon>Clostridiaceae</taxon>
        <taxon>Clostridium</taxon>
    </lineage>
</organism>
<evidence type="ECO:0000256" key="5">
    <source>
        <dbReference type="HAMAP-Rule" id="MF_02126"/>
    </source>
</evidence>
<dbReference type="InterPro" id="IPR004556">
    <property type="entry name" value="HemK-like"/>
</dbReference>
<evidence type="ECO:0000256" key="1">
    <source>
        <dbReference type="ARBA" id="ARBA00022603"/>
    </source>
</evidence>
<accession>A0ABS8N1K4</accession>
<dbReference type="CDD" id="cd02440">
    <property type="entry name" value="AdoMet_MTases"/>
    <property type="match status" value="1"/>
</dbReference>
<evidence type="ECO:0000259" key="7">
    <source>
        <dbReference type="Pfam" id="PF17827"/>
    </source>
</evidence>
<name>A0ABS8N1K4_9CLOT</name>
<dbReference type="Gene3D" id="3.40.50.150">
    <property type="entry name" value="Vaccinia Virus protein VP39"/>
    <property type="match status" value="1"/>
</dbReference>
<dbReference type="Pfam" id="PF17827">
    <property type="entry name" value="PrmC_N"/>
    <property type="match status" value="1"/>
</dbReference>
<dbReference type="Pfam" id="PF05175">
    <property type="entry name" value="MTS"/>
    <property type="match status" value="1"/>
</dbReference>
<dbReference type="InterPro" id="IPR040758">
    <property type="entry name" value="PrmC_N"/>
</dbReference>
<dbReference type="EC" id="2.1.1.297" evidence="5"/>
<evidence type="ECO:0000256" key="4">
    <source>
        <dbReference type="ARBA" id="ARBA00048391"/>
    </source>
</evidence>